<gene>
    <name evidence="1" type="ORF">HHL23_01295</name>
</gene>
<accession>A0A7Y0AJF4</accession>
<proteinExistence type="predicted"/>
<dbReference type="AlphaFoldDB" id="A0A7Y0AJF4"/>
<dbReference type="EMBL" id="JABBGI010000001">
    <property type="protein sequence ID" value="NML68440.1"/>
    <property type="molecule type" value="Genomic_DNA"/>
</dbReference>
<reference evidence="1 2" key="1">
    <citation type="submission" date="2020-04" db="EMBL/GenBank/DDBJ databases">
        <title>Chryseobacterium sp. RP-3-3 sp. nov., isolated from Jeju soil.</title>
        <authorList>
            <person name="Dahal R.H."/>
        </authorList>
    </citation>
    <scope>NUCLEOTIDE SEQUENCE [LARGE SCALE GENOMIC DNA]</scope>
    <source>
        <strain evidence="1 2">RP-3-3</strain>
    </source>
</reference>
<comment type="caution">
    <text evidence="1">The sequence shown here is derived from an EMBL/GenBank/DDBJ whole genome shotgun (WGS) entry which is preliminary data.</text>
</comment>
<protein>
    <submittedName>
        <fullName evidence="1">Uncharacterized protein</fullName>
    </submittedName>
</protein>
<dbReference type="Proteomes" id="UP000544054">
    <property type="component" value="Unassembled WGS sequence"/>
</dbReference>
<evidence type="ECO:0000313" key="1">
    <source>
        <dbReference type="EMBL" id="NML68440.1"/>
    </source>
</evidence>
<organism evidence="1 2">
    <name type="scientific">Chryseobacterium antibioticum</name>
    <dbReference type="NCBI Taxonomy" id="2728847"/>
    <lineage>
        <taxon>Bacteria</taxon>
        <taxon>Pseudomonadati</taxon>
        <taxon>Bacteroidota</taxon>
        <taxon>Flavobacteriia</taxon>
        <taxon>Flavobacteriales</taxon>
        <taxon>Weeksellaceae</taxon>
        <taxon>Chryseobacterium group</taxon>
        <taxon>Chryseobacterium</taxon>
    </lineage>
</organism>
<name>A0A7Y0AJF4_9FLAO</name>
<dbReference type="RefSeq" id="WP_169233023.1">
    <property type="nucleotide sequence ID" value="NZ_JABBGI010000001.1"/>
</dbReference>
<evidence type="ECO:0000313" key="2">
    <source>
        <dbReference type="Proteomes" id="UP000544054"/>
    </source>
</evidence>
<keyword evidence="2" id="KW-1185">Reference proteome</keyword>
<sequence length="295" mass="34180">MKKEFQIKEPCSVGRENMQEISGGSFCDLCSKKVHDLTDKTDEEIKSILKSNESVCGRIQASRLYFTEEKTKTTYNFFEFPFRKIAGGVFLAAMFSSNLNAQQKISDTLRNEVLDGLIVYAQRSDDDSDRDSYYTPVNKTINIKFSSDKSALGNYTISLLTLSKKYSSEGHYDNISIPEDNLSFQNIFVVETAPNYNYKDLEHNQFYFSVNNRRIKEHSALILNMNEAKKVEFNPKNRNTLYFLDGEEISKEEYEKNKKNKDIDSYFLSEIFAEELLGKEYDLEDGIVVSYRRND</sequence>